<keyword evidence="3" id="KW-1185">Reference proteome</keyword>
<feature type="compositionally biased region" description="Basic and acidic residues" evidence="1">
    <location>
        <begin position="228"/>
        <end position="237"/>
    </location>
</feature>
<feature type="compositionally biased region" description="Low complexity" evidence="1">
    <location>
        <begin position="581"/>
        <end position="594"/>
    </location>
</feature>
<feature type="compositionally biased region" description="Pro residues" evidence="1">
    <location>
        <begin position="41"/>
        <end position="51"/>
    </location>
</feature>
<feature type="compositionally biased region" description="Gly residues" evidence="1">
    <location>
        <begin position="539"/>
        <end position="551"/>
    </location>
</feature>
<feature type="region of interest" description="Disordered" evidence="1">
    <location>
        <begin position="429"/>
        <end position="468"/>
    </location>
</feature>
<proteinExistence type="predicted"/>
<dbReference type="EMBL" id="LNZH02000183">
    <property type="protein sequence ID" value="OCB88162.1"/>
    <property type="molecule type" value="Genomic_DNA"/>
</dbReference>
<feature type="region of interest" description="Disordered" evidence="1">
    <location>
        <begin position="1"/>
        <end position="126"/>
    </location>
</feature>
<reference evidence="2" key="1">
    <citation type="submission" date="2016-06" db="EMBL/GenBank/DDBJ databases">
        <title>Draft Genome sequence of the fungus Inonotus baumii.</title>
        <authorList>
            <person name="Zhu H."/>
            <person name="Lin W."/>
        </authorList>
    </citation>
    <scope>NUCLEOTIDE SEQUENCE</scope>
    <source>
        <strain evidence="2">821</strain>
    </source>
</reference>
<feature type="compositionally biased region" description="Basic residues" evidence="1">
    <location>
        <begin position="448"/>
        <end position="467"/>
    </location>
</feature>
<feature type="compositionally biased region" description="Basic and acidic residues" evidence="1">
    <location>
        <begin position="292"/>
        <end position="302"/>
    </location>
</feature>
<evidence type="ECO:0000256" key="1">
    <source>
        <dbReference type="SAM" id="MobiDB-lite"/>
    </source>
</evidence>
<name>A0A9Q5HYQ5_SANBA</name>
<organism evidence="2 3">
    <name type="scientific">Sanghuangporus baumii</name>
    <name type="common">Phellinus baumii</name>
    <dbReference type="NCBI Taxonomy" id="108892"/>
    <lineage>
        <taxon>Eukaryota</taxon>
        <taxon>Fungi</taxon>
        <taxon>Dikarya</taxon>
        <taxon>Basidiomycota</taxon>
        <taxon>Agaricomycotina</taxon>
        <taxon>Agaricomycetes</taxon>
        <taxon>Hymenochaetales</taxon>
        <taxon>Hymenochaetaceae</taxon>
        <taxon>Sanghuangporus</taxon>
    </lineage>
</organism>
<feature type="compositionally biased region" description="Pro residues" evidence="1">
    <location>
        <begin position="528"/>
        <end position="537"/>
    </location>
</feature>
<dbReference type="OrthoDB" id="10641852at2759"/>
<protein>
    <submittedName>
        <fullName evidence="2">Uncharacterized protein</fullName>
    </submittedName>
</protein>
<feature type="compositionally biased region" description="Polar residues" evidence="1">
    <location>
        <begin position="58"/>
        <end position="67"/>
    </location>
</feature>
<evidence type="ECO:0000313" key="3">
    <source>
        <dbReference type="Proteomes" id="UP000757232"/>
    </source>
</evidence>
<dbReference type="AlphaFoldDB" id="A0A9Q5HYQ5"/>
<comment type="caution">
    <text evidence="2">The sequence shown here is derived from an EMBL/GenBank/DDBJ whole genome shotgun (WGS) entry which is preliminary data.</text>
</comment>
<sequence>MARRPPSDGSYDSNPDNDVESGNDHTRGPGGPGADFLRVPTPRPATPAPSRPPRDSVVRQSLHSLTVPNGGAYGAPGGFEANGMPRRSFIPYSEFPDHGVPMSRAPTRPPTQYPGQHYPNPSQNASSYVDLDVEENMEIDPNYGRPDVNDEEFAMRGDRRRRPSRLRRFTDALLKPFRALRSVFRIPKFLRRRGSITTQPVSVAASSGFHIRDRTPANSSIRQIYSREGADREREPPENATMLFPEAMTAPQTMIETNTEHERGPRSPGGTDSAHGHSVTHHSHASPLSPSHRSEHSLRDTMKPNGDAVRSSGTTRTRTSRSTRTSFSALSPSRSARARAPKEGSSHGRSSRTLSSISHCSALLHQFTLLFRALRALYHLPWVADPPRRIAVDFIPALSSRSKYCVHRGPPQVPPSVAIAAAAAKNMEPSEGKSWYRPSPQQMEKQLKHGKGTSRHQHGHSHSHSHRSLANAYQTLFHDEARHRHGDGQPLYVYNHNLPVHMPPPFPQPQTSGPYGPPTPGPFYIVPGGPPPQPVPAPGGSGNGNGNGNGNGPRAPPPARPPSVLSFAVRPGPRPVQNGGPSQPAQSPSQAQSPDPNVARNDLQRPTPAVQPMYMLVQAPPGLAGPPSHHLPPSYAANVPIYPYPYSPPWTPPQRI</sequence>
<feature type="region of interest" description="Disordered" evidence="1">
    <location>
        <begin position="226"/>
        <end position="355"/>
    </location>
</feature>
<accession>A0A9Q5HYQ5</accession>
<gene>
    <name evidence="2" type="ORF">A7U60_g4680</name>
</gene>
<feature type="compositionally biased region" description="Low complexity" evidence="1">
    <location>
        <begin position="310"/>
        <end position="335"/>
    </location>
</feature>
<feature type="region of interest" description="Disordered" evidence="1">
    <location>
        <begin position="502"/>
        <end position="612"/>
    </location>
</feature>
<dbReference type="Proteomes" id="UP000757232">
    <property type="component" value="Unassembled WGS sequence"/>
</dbReference>
<evidence type="ECO:0000313" key="2">
    <source>
        <dbReference type="EMBL" id="OCB88162.1"/>
    </source>
</evidence>